<dbReference type="OrthoDB" id="2745718at2759"/>
<reference evidence="1 2" key="1">
    <citation type="submission" date="2014-04" db="EMBL/GenBank/DDBJ databases">
        <authorList>
            <consortium name="DOE Joint Genome Institute"/>
            <person name="Kuo A."/>
            <person name="Zuccaro A."/>
            <person name="Kohler A."/>
            <person name="Nagy L.G."/>
            <person name="Floudas D."/>
            <person name="Copeland A."/>
            <person name="Barry K.W."/>
            <person name="Cichocki N."/>
            <person name="Veneault-Fourrey C."/>
            <person name="LaButti K."/>
            <person name="Lindquist E.A."/>
            <person name="Lipzen A."/>
            <person name="Lundell T."/>
            <person name="Morin E."/>
            <person name="Murat C."/>
            <person name="Sun H."/>
            <person name="Tunlid A."/>
            <person name="Henrissat B."/>
            <person name="Grigoriev I.V."/>
            <person name="Hibbett D.S."/>
            <person name="Martin F."/>
            <person name="Nordberg H.P."/>
            <person name="Cantor M.N."/>
            <person name="Hua S.X."/>
        </authorList>
    </citation>
    <scope>NUCLEOTIDE SEQUENCE [LARGE SCALE GENOMIC DNA]</scope>
    <source>
        <strain evidence="1 2">MAFF 305830</strain>
    </source>
</reference>
<dbReference type="Proteomes" id="UP000054097">
    <property type="component" value="Unassembled WGS sequence"/>
</dbReference>
<evidence type="ECO:0000313" key="2">
    <source>
        <dbReference type="Proteomes" id="UP000054097"/>
    </source>
</evidence>
<sequence length="303" mass="34729">MLIQFIDHRGHGGTRQTGAIVLDWTTGEVMMSYTVTLDVTFLNKDLLILAIPVTTQQDTTLLEVRSMKGGNVWYRCELPISWRDCSVRFLGRPCSNQGANCPTRYAKLFVPDPTLDVLGIVLKHSENQHSTTVVLSIDLFLRKCQGLMLLPEDTENYAMPTFEWDKWGPDVTRWLPDNLPREFAYRTVYGARMVAIIFDGHRDYYNALLDFNPRTVHRSAVEENGDGYKPTVQTTETEVRIGGRAIKSRLPYRLCPSRLEKRYWNMSLEANTIVGRVEKMFHFFSFLPRDPAHSGEPLPPRGL</sequence>
<dbReference type="EMBL" id="KN824308">
    <property type="protein sequence ID" value="KIM26196.1"/>
    <property type="molecule type" value="Genomic_DNA"/>
</dbReference>
<reference evidence="2" key="2">
    <citation type="submission" date="2015-01" db="EMBL/GenBank/DDBJ databases">
        <title>Evolutionary Origins and Diversification of the Mycorrhizal Mutualists.</title>
        <authorList>
            <consortium name="DOE Joint Genome Institute"/>
            <consortium name="Mycorrhizal Genomics Consortium"/>
            <person name="Kohler A."/>
            <person name="Kuo A."/>
            <person name="Nagy L.G."/>
            <person name="Floudas D."/>
            <person name="Copeland A."/>
            <person name="Barry K.W."/>
            <person name="Cichocki N."/>
            <person name="Veneault-Fourrey C."/>
            <person name="LaButti K."/>
            <person name="Lindquist E.A."/>
            <person name="Lipzen A."/>
            <person name="Lundell T."/>
            <person name="Morin E."/>
            <person name="Murat C."/>
            <person name="Riley R."/>
            <person name="Ohm R."/>
            <person name="Sun H."/>
            <person name="Tunlid A."/>
            <person name="Henrissat B."/>
            <person name="Grigoriev I.V."/>
            <person name="Hibbett D.S."/>
            <person name="Martin F."/>
        </authorList>
    </citation>
    <scope>NUCLEOTIDE SEQUENCE [LARGE SCALE GENOMIC DNA]</scope>
    <source>
        <strain evidence="2">MAFF 305830</strain>
    </source>
</reference>
<gene>
    <name evidence="1" type="ORF">M408DRAFT_330754</name>
</gene>
<dbReference type="AlphaFoldDB" id="A0A0C3B3Z4"/>
<organism evidence="1 2">
    <name type="scientific">Serendipita vermifera MAFF 305830</name>
    <dbReference type="NCBI Taxonomy" id="933852"/>
    <lineage>
        <taxon>Eukaryota</taxon>
        <taxon>Fungi</taxon>
        <taxon>Dikarya</taxon>
        <taxon>Basidiomycota</taxon>
        <taxon>Agaricomycotina</taxon>
        <taxon>Agaricomycetes</taxon>
        <taxon>Sebacinales</taxon>
        <taxon>Serendipitaceae</taxon>
        <taxon>Serendipita</taxon>
    </lineage>
</organism>
<evidence type="ECO:0000313" key="1">
    <source>
        <dbReference type="EMBL" id="KIM26196.1"/>
    </source>
</evidence>
<proteinExistence type="predicted"/>
<keyword evidence="2" id="KW-1185">Reference proteome</keyword>
<accession>A0A0C3B3Z4</accession>
<protein>
    <submittedName>
        <fullName evidence="1">Uncharacterized protein</fullName>
    </submittedName>
</protein>
<dbReference type="HOGENOM" id="CLU_918792_0_0_1"/>
<name>A0A0C3B3Z4_SERVB</name>